<gene>
    <name evidence="1" type="ORF">RCL2_002167100</name>
</gene>
<evidence type="ECO:0000313" key="1">
    <source>
        <dbReference type="EMBL" id="GES94979.1"/>
    </source>
</evidence>
<comment type="caution">
    <text evidence="1">The sequence shown here is derived from an EMBL/GenBank/DDBJ whole genome shotgun (WGS) entry which is preliminary data.</text>
</comment>
<proteinExistence type="predicted"/>
<dbReference type="Proteomes" id="UP000615446">
    <property type="component" value="Unassembled WGS sequence"/>
</dbReference>
<protein>
    <submittedName>
        <fullName evidence="1">Uncharacterized protein</fullName>
    </submittedName>
</protein>
<dbReference type="AlphaFoldDB" id="A0A8H3M1G4"/>
<organism evidence="1 2">
    <name type="scientific">Rhizophagus clarus</name>
    <dbReference type="NCBI Taxonomy" id="94130"/>
    <lineage>
        <taxon>Eukaryota</taxon>
        <taxon>Fungi</taxon>
        <taxon>Fungi incertae sedis</taxon>
        <taxon>Mucoromycota</taxon>
        <taxon>Glomeromycotina</taxon>
        <taxon>Glomeromycetes</taxon>
        <taxon>Glomerales</taxon>
        <taxon>Glomeraceae</taxon>
        <taxon>Rhizophagus</taxon>
    </lineage>
</organism>
<sequence>MVISLVDSLLNFKLILKILKNFTAYLKVFPSRNKINYKWICKHVTIGKYLSSIKKLCYETERNSQLAFFAGSSELDLNFLWKTLFDEELATHNKTPIIYITSNQIYTDLGRNNHHILNSNRYDYFKSPLTNRTEVSCC</sequence>
<reference evidence="1" key="1">
    <citation type="submission" date="2019-10" db="EMBL/GenBank/DDBJ databases">
        <title>Conservation and host-specific expression of non-tandemly repeated heterogenous ribosome RNA gene in arbuscular mycorrhizal fungi.</title>
        <authorList>
            <person name="Maeda T."/>
            <person name="Kobayashi Y."/>
            <person name="Nakagawa T."/>
            <person name="Ezawa T."/>
            <person name="Yamaguchi K."/>
            <person name="Bino T."/>
            <person name="Nishimoto Y."/>
            <person name="Shigenobu S."/>
            <person name="Kawaguchi M."/>
        </authorList>
    </citation>
    <scope>NUCLEOTIDE SEQUENCE</scope>
    <source>
        <strain evidence="1">HR1</strain>
    </source>
</reference>
<name>A0A8H3M1G4_9GLOM</name>
<evidence type="ECO:0000313" key="2">
    <source>
        <dbReference type="Proteomes" id="UP000615446"/>
    </source>
</evidence>
<accession>A0A8H3M1G4</accession>
<dbReference type="EMBL" id="BLAL01000239">
    <property type="protein sequence ID" value="GES94979.1"/>
    <property type="molecule type" value="Genomic_DNA"/>
</dbReference>